<feature type="transmembrane region" description="Helical" evidence="1">
    <location>
        <begin position="12"/>
        <end position="31"/>
    </location>
</feature>
<protein>
    <recommendedName>
        <fullName evidence="3">Glycosyl hydrolase</fullName>
    </recommendedName>
</protein>
<dbReference type="InterPro" id="IPR015943">
    <property type="entry name" value="WD40/YVTN_repeat-like_dom_sf"/>
</dbReference>
<accession>A0A7V1LN28</accession>
<feature type="non-terminal residue" evidence="2">
    <location>
        <position position="83"/>
    </location>
</feature>
<keyword evidence="1" id="KW-0472">Membrane</keyword>
<dbReference type="Proteomes" id="UP000886005">
    <property type="component" value="Unassembled WGS sequence"/>
</dbReference>
<dbReference type="Gene3D" id="2.130.10.10">
    <property type="entry name" value="YVTN repeat-like/Quinoprotein amine dehydrogenase"/>
    <property type="match status" value="1"/>
</dbReference>
<name>A0A7V1LN28_CALAY</name>
<organism evidence="2">
    <name type="scientific">Caldithrix abyssi</name>
    <dbReference type="NCBI Taxonomy" id="187145"/>
    <lineage>
        <taxon>Bacteria</taxon>
        <taxon>Pseudomonadati</taxon>
        <taxon>Calditrichota</taxon>
        <taxon>Calditrichia</taxon>
        <taxon>Calditrichales</taxon>
        <taxon>Calditrichaceae</taxon>
        <taxon>Caldithrix</taxon>
    </lineage>
</organism>
<comment type="caution">
    <text evidence="2">The sequence shown here is derived from an EMBL/GenBank/DDBJ whole genome shotgun (WGS) entry which is preliminary data.</text>
</comment>
<evidence type="ECO:0008006" key="3">
    <source>
        <dbReference type="Google" id="ProtNLM"/>
    </source>
</evidence>
<keyword evidence="1" id="KW-1133">Transmembrane helix</keyword>
<sequence length="83" mass="8759">MKIIAKILSEIRLYTLLTGVMFFTGAGMISAGELSSSPQWQVVGQGGGGVVSDVVVHPTDPDIVWVETDLTGIFKSTDGGKTF</sequence>
<dbReference type="EMBL" id="DRLD01000280">
    <property type="protein sequence ID" value="HED11063.1"/>
    <property type="molecule type" value="Genomic_DNA"/>
</dbReference>
<dbReference type="SUPFAM" id="SSF110296">
    <property type="entry name" value="Oligoxyloglucan reducing end-specific cellobiohydrolase"/>
    <property type="match status" value="1"/>
</dbReference>
<reference evidence="2" key="1">
    <citation type="journal article" date="2020" name="mSystems">
        <title>Genome- and Community-Level Interaction Insights into Carbon Utilization and Element Cycling Functions of Hydrothermarchaeota in Hydrothermal Sediment.</title>
        <authorList>
            <person name="Zhou Z."/>
            <person name="Liu Y."/>
            <person name="Xu W."/>
            <person name="Pan J."/>
            <person name="Luo Z.H."/>
            <person name="Li M."/>
        </authorList>
    </citation>
    <scope>NUCLEOTIDE SEQUENCE [LARGE SCALE GENOMIC DNA]</scope>
    <source>
        <strain evidence="2">HyVt-456</strain>
    </source>
</reference>
<keyword evidence="1" id="KW-0812">Transmembrane</keyword>
<proteinExistence type="predicted"/>
<evidence type="ECO:0000313" key="2">
    <source>
        <dbReference type="EMBL" id="HED11063.1"/>
    </source>
</evidence>
<dbReference type="AlphaFoldDB" id="A0A7V1LN28"/>
<gene>
    <name evidence="2" type="ORF">ENJ10_10275</name>
</gene>
<evidence type="ECO:0000256" key="1">
    <source>
        <dbReference type="SAM" id="Phobius"/>
    </source>
</evidence>